<comment type="caution">
    <text evidence="1">The sequence shown here is derived from an EMBL/GenBank/DDBJ whole genome shotgun (WGS) entry which is preliminary data.</text>
</comment>
<dbReference type="eggNOG" id="COG5635">
    <property type="taxonomic scope" value="Bacteria"/>
</dbReference>
<name>F3NE46_9ACTN</name>
<gene>
    <name evidence="1" type="ORF">SGM_1410</name>
</gene>
<organism evidence="1 2">
    <name type="scientific">Streptomyces griseoaurantiacus M045</name>
    <dbReference type="NCBI Taxonomy" id="996637"/>
    <lineage>
        <taxon>Bacteria</taxon>
        <taxon>Bacillati</taxon>
        <taxon>Actinomycetota</taxon>
        <taxon>Actinomycetes</taxon>
        <taxon>Kitasatosporales</taxon>
        <taxon>Streptomycetaceae</taxon>
        <taxon>Streptomyces</taxon>
        <taxon>Streptomyces aurantiacus group</taxon>
    </lineage>
</organism>
<evidence type="ECO:0000313" key="2">
    <source>
        <dbReference type="Proteomes" id="UP000003022"/>
    </source>
</evidence>
<reference evidence="1 2" key="1">
    <citation type="journal article" date="2011" name="J. Bacteriol.">
        <title>Draft genome sequence of the marine bacterium Streptomyces griseoaurantiacus M045, which produces novel manumycin-type antibiotics with a pABA core component.</title>
        <authorList>
            <person name="Li F."/>
            <person name="Jiang P."/>
            <person name="Zheng H."/>
            <person name="Wang S."/>
            <person name="Zhao G."/>
            <person name="Qin S."/>
            <person name="Liu Z."/>
        </authorList>
    </citation>
    <scope>NUCLEOTIDE SEQUENCE [LARGE SCALE GENOMIC DNA]</scope>
    <source>
        <strain evidence="1 2">M045</strain>
    </source>
</reference>
<accession>F3NE46</accession>
<dbReference type="EMBL" id="AEYX01000025">
    <property type="protein sequence ID" value="EGG48316.1"/>
    <property type="molecule type" value="Genomic_DNA"/>
</dbReference>
<dbReference type="STRING" id="996637.SGM_1410"/>
<evidence type="ECO:0000313" key="1">
    <source>
        <dbReference type="EMBL" id="EGG48316.1"/>
    </source>
</evidence>
<sequence>MRVDLGEVRSWEDLTRKARPVLSRLAPAVSAPSSGPSEEETASEYLLLLDGVDECRATGKELAGWFTDLADTYDCRQLQILIACRSMAYTGTLRQAVATAFGITDARTYTLAPLRKDDLAVAAAAKGADPQRFIEAVNAAGAQTLARTPLTLDLLLDTFLQHSALPASRADLYAFALPHAVMHQGKDRAPQELAGSRTQRFATAARLACYCLLTGADGITTSLHHPDSSRALLPVDTFLGTREGTTGESFIIERPLIESVLHSALFSSRGPAAAGPAHASIASYLTARHLNDHRIPREQLQGLLIHRGEVGEPGIPTDLHELAAWLIALRPDLGPWLIGTDPQAIASYSSYIDDPHCTGLIVDGLLRTARHNPPRSGLFWRHATPLHHPGLTEQLAQALDDAMSRPLHGTYELELILTLIAENEVGDLLPAVAALAADIQRPPALRRLAAQCADILDQERAAALLKPILAELAEHPEHDPDDGLRGAVLGTCRPWLTTDELISALTPPRADPSPYTSFCQNLPTLLTDEQVEPLLEWASTRVMDLNSPWAGWSDAGAMTQGLLDRALSGPAAEARIPAVAAWLRPYLRTYPQLAVPAPLCAPLDDAGDPHTRHLRRTLTQHLITVARDGEDAFQLAEAWDTSPRRPVRWRRGNSAGPEREQRTSLLDAADLAWLVELEKGLSDTQAPHAWPALQHVWAMVKTTDAGQDTAWATRHTRVWPQVFAHDFDAIPIDSPHTEQLRIRQERLQSRARPWEGQAEYIATTRALLTQAASGDDDSFVTLCRILQCDPNTGRFLVADFSSDLLSLPGTAILANGHEKQLLAAARSFVTESLPGDDSWIGTHNVPWRSWAAVFAFTALLDDGQALSTLTPSQWRTWAPTLMAFPLTSTAAQHSSPRRRLLEKCLPHAAQELETTYDALVRASYATEEAQSTLDLISAIWTPQLEARLLETLTDLTTHTHDNTTGPAGNEVLAVILSHILEEGSAQSRAQALERFGAPLRDPSPARDELLDAAYLRVFLIKTPQEIWPTAEHRLRTDPTALESVCDAFLSAGSTRTWLTELPTPALGDIARILLNHNPPTASPDTPPHKHSTVVLDHLASRGTSEAIHLLRALATDWPQDGILRALVQEAEQAHRELSWIRPTPDELGELIQDPRRRLVKDGTDLLDLVLVLLKRIQEDLTEGTLPAAILWNETELETLPNGRKTRQRLRFPKDENLVSDYLAHALRRDLAEGGILINREVQVYRNIKGAGDRIDLLLQAPTAAHAQSAPRRPDEPVAQVAIEVKGNWHDKIETAMETQLADDYLAALRTHNGLYLIAFFPNDQWTAKERKQPAAGQTRANLQDFYDAQAAQLSERRSLDVRAFVLDCTLRSPAQRNT</sequence>
<proteinExistence type="predicted"/>
<dbReference type="Proteomes" id="UP000003022">
    <property type="component" value="Unassembled WGS sequence"/>
</dbReference>
<protein>
    <submittedName>
        <fullName evidence="1">Uncharacterized protein</fullName>
    </submittedName>
</protein>
<keyword evidence="2" id="KW-1185">Reference proteome</keyword>